<keyword evidence="1" id="KW-0732">Signal</keyword>
<dbReference type="EMBL" id="JAGTXB010000012">
    <property type="protein sequence ID" value="MBS0030104.1"/>
    <property type="molecule type" value="Genomic_DNA"/>
</dbReference>
<evidence type="ECO:0000313" key="2">
    <source>
        <dbReference type="EMBL" id="MBS0030104.1"/>
    </source>
</evidence>
<comment type="caution">
    <text evidence="2">The sequence shown here is derived from an EMBL/GenBank/DDBJ whole genome shotgun (WGS) entry which is preliminary data.</text>
</comment>
<reference evidence="2 3" key="1">
    <citation type="submission" date="2021-04" db="EMBL/GenBank/DDBJ databases">
        <title>Chitinophaga sp. nov., isolated from the rhizosphere soil.</title>
        <authorList>
            <person name="He S."/>
        </authorList>
    </citation>
    <scope>NUCLEOTIDE SEQUENCE [LARGE SCALE GENOMIC DNA]</scope>
    <source>
        <strain evidence="2 3">2R12</strain>
    </source>
</reference>
<evidence type="ECO:0008006" key="4">
    <source>
        <dbReference type="Google" id="ProtNLM"/>
    </source>
</evidence>
<protein>
    <recommendedName>
        <fullName evidence="4">Lipoprotein</fullName>
    </recommendedName>
</protein>
<dbReference type="RefSeq" id="WP_211975243.1">
    <property type="nucleotide sequence ID" value="NZ_CBFHAM010000062.1"/>
</dbReference>
<proteinExistence type="predicted"/>
<name>A0ABS5J4G7_9BACT</name>
<dbReference type="Proteomes" id="UP000676386">
    <property type="component" value="Unassembled WGS sequence"/>
</dbReference>
<evidence type="ECO:0000313" key="3">
    <source>
        <dbReference type="Proteomes" id="UP000676386"/>
    </source>
</evidence>
<dbReference type="PROSITE" id="PS51257">
    <property type="entry name" value="PROKAR_LIPOPROTEIN"/>
    <property type="match status" value="1"/>
</dbReference>
<accession>A0ABS5J4G7</accession>
<feature type="chain" id="PRO_5047172834" description="Lipoprotein" evidence="1">
    <location>
        <begin position="20"/>
        <end position="166"/>
    </location>
</feature>
<sequence>MKKVRLTYMLSLTFLFALAAGCKKSSAPNPCDDILSEGMPTQVGFIFIDKQTNENILLSKNIDTSVITITPLPLDINLSRGVIVKQPGSPMNGALMFTIVDQKEGTFKYKIDIAGVGSTTLSYTNKKVQTDNKCKAYDINIADPKIDDHPFIVTKTGSRLIFKVTL</sequence>
<gene>
    <name evidence="2" type="ORF">KE626_22455</name>
</gene>
<keyword evidence="3" id="KW-1185">Reference proteome</keyword>
<evidence type="ECO:0000256" key="1">
    <source>
        <dbReference type="SAM" id="SignalP"/>
    </source>
</evidence>
<organism evidence="2 3">
    <name type="scientific">Chitinophaga hostae</name>
    <dbReference type="NCBI Taxonomy" id="2831022"/>
    <lineage>
        <taxon>Bacteria</taxon>
        <taxon>Pseudomonadati</taxon>
        <taxon>Bacteroidota</taxon>
        <taxon>Chitinophagia</taxon>
        <taxon>Chitinophagales</taxon>
        <taxon>Chitinophagaceae</taxon>
        <taxon>Chitinophaga</taxon>
    </lineage>
</organism>
<feature type="signal peptide" evidence="1">
    <location>
        <begin position="1"/>
        <end position="19"/>
    </location>
</feature>